<accession>A0A384JW75</accession>
<reference evidence="2 3" key="1">
    <citation type="journal article" date="2011" name="PLoS Genet.">
        <title>Genomic analysis of the necrotrophic fungal pathogens Sclerotinia sclerotiorum and Botrytis cinerea.</title>
        <authorList>
            <person name="Amselem J."/>
            <person name="Cuomo C.A."/>
            <person name="van Kan J.A."/>
            <person name="Viaud M."/>
            <person name="Benito E.P."/>
            <person name="Couloux A."/>
            <person name="Coutinho P.M."/>
            <person name="de Vries R.P."/>
            <person name="Dyer P.S."/>
            <person name="Fillinger S."/>
            <person name="Fournier E."/>
            <person name="Gout L."/>
            <person name="Hahn M."/>
            <person name="Kohn L."/>
            <person name="Lapalu N."/>
            <person name="Plummer K.M."/>
            <person name="Pradier J.M."/>
            <person name="Quevillon E."/>
            <person name="Sharon A."/>
            <person name="Simon A."/>
            <person name="ten Have A."/>
            <person name="Tudzynski B."/>
            <person name="Tudzynski P."/>
            <person name="Wincker P."/>
            <person name="Andrew M."/>
            <person name="Anthouard V."/>
            <person name="Beever R.E."/>
            <person name="Beffa R."/>
            <person name="Benoit I."/>
            <person name="Bouzid O."/>
            <person name="Brault B."/>
            <person name="Chen Z."/>
            <person name="Choquer M."/>
            <person name="Collemare J."/>
            <person name="Cotton P."/>
            <person name="Danchin E.G."/>
            <person name="Da Silva C."/>
            <person name="Gautier A."/>
            <person name="Giraud C."/>
            <person name="Giraud T."/>
            <person name="Gonzalez C."/>
            <person name="Grossetete S."/>
            <person name="Guldener U."/>
            <person name="Henrissat B."/>
            <person name="Howlett B.J."/>
            <person name="Kodira C."/>
            <person name="Kretschmer M."/>
            <person name="Lappartient A."/>
            <person name="Leroch M."/>
            <person name="Levis C."/>
            <person name="Mauceli E."/>
            <person name="Neuveglise C."/>
            <person name="Oeser B."/>
            <person name="Pearson M."/>
            <person name="Poulain J."/>
            <person name="Poussereau N."/>
            <person name="Quesneville H."/>
            <person name="Rascle C."/>
            <person name="Schumacher J."/>
            <person name="Segurens B."/>
            <person name="Sexton A."/>
            <person name="Silva E."/>
            <person name="Sirven C."/>
            <person name="Soanes D.M."/>
            <person name="Talbot N.J."/>
            <person name="Templeton M."/>
            <person name="Yandava C."/>
            <person name="Yarden O."/>
            <person name="Zeng Q."/>
            <person name="Rollins J.A."/>
            <person name="Lebrun M.H."/>
            <person name="Dickman M."/>
        </authorList>
    </citation>
    <scope>NUCLEOTIDE SEQUENCE [LARGE SCALE GENOMIC DNA]</scope>
    <source>
        <strain evidence="2 3">B05.10</strain>
    </source>
</reference>
<dbReference type="EMBL" id="CP009815">
    <property type="protein sequence ID" value="ATZ54781.1"/>
    <property type="molecule type" value="Genomic_DNA"/>
</dbReference>
<dbReference type="RefSeq" id="XP_001556574.2">
    <property type="nucleotide sequence ID" value="XM_001556524.2"/>
</dbReference>
<proteinExistence type="predicted"/>
<evidence type="ECO:0000256" key="1">
    <source>
        <dbReference type="SAM" id="MobiDB-lite"/>
    </source>
</evidence>
<name>A0A384JW75_BOTFB</name>
<keyword evidence="3" id="KW-1185">Reference proteome</keyword>
<gene>
    <name evidence="2" type="ORF">BCIN_11g01140</name>
</gene>
<dbReference type="Proteomes" id="UP000001798">
    <property type="component" value="Chromosome 11"/>
</dbReference>
<dbReference type="OrthoDB" id="3529719at2759"/>
<dbReference type="GeneID" id="5437148"/>
<feature type="compositionally biased region" description="Polar residues" evidence="1">
    <location>
        <begin position="15"/>
        <end position="43"/>
    </location>
</feature>
<evidence type="ECO:0000313" key="3">
    <source>
        <dbReference type="Proteomes" id="UP000001798"/>
    </source>
</evidence>
<feature type="region of interest" description="Disordered" evidence="1">
    <location>
        <begin position="93"/>
        <end position="137"/>
    </location>
</feature>
<reference evidence="2 3" key="3">
    <citation type="journal article" date="2017" name="Mol. Plant Pathol.">
        <title>A gapless genome sequence of the fungus Botrytis cinerea.</title>
        <authorList>
            <person name="Van Kan J.A."/>
            <person name="Stassen J.H."/>
            <person name="Mosbach A."/>
            <person name="Van Der Lee T.A."/>
            <person name="Faino L."/>
            <person name="Farmer A.D."/>
            <person name="Papasotiriou D.G."/>
            <person name="Zhou S."/>
            <person name="Seidl M.F."/>
            <person name="Cottam E."/>
            <person name="Edel D."/>
            <person name="Hahn M."/>
            <person name="Schwartz D.C."/>
            <person name="Dietrich R.A."/>
            <person name="Widdison S."/>
            <person name="Scalliet G."/>
        </authorList>
    </citation>
    <scope>NUCLEOTIDE SEQUENCE [LARGE SCALE GENOMIC DNA]</scope>
    <source>
        <strain evidence="2 3">B05.10</strain>
    </source>
</reference>
<dbReference type="KEGG" id="bfu:BCIN_11g01140"/>
<sequence>MSDTNDFNIKEEQKASQAVKTDTDSCSNASNADQKSPQTTQSGAVDKEKLAKDQLEKDIAHYRSALIYGPENPNARFWAIRATSRRNRSLNRVNTEMRKTNGLRNAISEEEFGKSGSGSQPLRPPESEVQPTFSPSP</sequence>
<reference evidence="2 3" key="2">
    <citation type="journal article" date="2012" name="Eukaryot. Cell">
        <title>Genome update of Botrytis cinerea strains B05.10 and T4.</title>
        <authorList>
            <person name="Staats M."/>
            <person name="van Kan J.A."/>
        </authorList>
    </citation>
    <scope>NUCLEOTIDE SEQUENCE [LARGE SCALE GENOMIC DNA]</scope>
    <source>
        <strain evidence="2 3">B05.10</strain>
    </source>
</reference>
<dbReference type="VEuPathDB" id="FungiDB:Bcin11g01140"/>
<protein>
    <submittedName>
        <fullName evidence="2">Uncharacterized protein</fullName>
    </submittedName>
</protein>
<feature type="region of interest" description="Disordered" evidence="1">
    <location>
        <begin position="1"/>
        <end position="50"/>
    </location>
</feature>
<evidence type="ECO:0000313" key="2">
    <source>
        <dbReference type="EMBL" id="ATZ54781.1"/>
    </source>
</evidence>
<organism evidence="2 3">
    <name type="scientific">Botryotinia fuckeliana (strain B05.10)</name>
    <name type="common">Noble rot fungus</name>
    <name type="synonym">Botrytis cinerea</name>
    <dbReference type="NCBI Taxonomy" id="332648"/>
    <lineage>
        <taxon>Eukaryota</taxon>
        <taxon>Fungi</taxon>
        <taxon>Dikarya</taxon>
        <taxon>Ascomycota</taxon>
        <taxon>Pezizomycotina</taxon>
        <taxon>Leotiomycetes</taxon>
        <taxon>Helotiales</taxon>
        <taxon>Sclerotiniaceae</taxon>
        <taxon>Botrytis</taxon>
    </lineage>
</organism>
<dbReference type="AlphaFoldDB" id="A0A384JW75"/>